<name>A0AAV7PY72_PLEWA</name>
<dbReference type="Proteomes" id="UP001066276">
    <property type="component" value="Chromosome 7"/>
</dbReference>
<feature type="non-terminal residue" evidence="1">
    <location>
        <position position="68"/>
    </location>
</feature>
<accession>A0AAV7PY72</accession>
<feature type="non-terminal residue" evidence="1">
    <location>
        <position position="1"/>
    </location>
</feature>
<comment type="caution">
    <text evidence="1">The sequence shown here is derived from an EMBL/GenBank/DDBJ whole genome shotgun (WGS) entry which is preliminary data.</text>
</comment>
<dbReference type="AlphaFoldDB" id="A0AAV7PY72"/>
<organism evidence="1 2">
    <name type="scientific">Pleurodeles waltl</name>
    <name type="common">Iberian ribbed newt</name>
    <dbReference type="NCBI Taxonomy" id="8319"/>
    <lineage>
        <taxon>Eukaryota</taxon>
        <taxon>Metazoa</taxon>
        <taxon>Chordata</taxon>
        <taxon>Craniata</taxon>
        <taxon>Vertebrata</taxon>
        <taxon>Euteleostomi</taxon>
        <taxon>Amphibia</taxon>
        <taxon>Batrachia</taxon>
        <taxon>Caudata</taxon>
        <taxon>Salamandroidea</taxon>
        <taxon>Salamandridae</taxon>
        <taxon>Pleurodelinae</taxon>
        <taxon>Pleurodeles</taxon>
    </lineage>
</organism>
<evidence type="ECO:0000313" key="1">
    <source>
        <dbReference type="EMBL" id="KAJ1132975.1"/>
    </source>
</evidence>
<evidence type="ECO:0000313" key="2">
    <source>
        <dbReference type="Proteomes" id="UP001066276"/>
    </source>
</evidence>
<reference evidence="1" key="1">
    <citation type="journal article" date="2022" name="bioRxiv">
        <title>Sequencing and chromosome-scale assembly of the giantPleurodeles waltlgenome.</title>
        <authorList>
            <person name="Brown T."/>
            <person name="Elewa A."/>
            <person name="Iarovenko S."/>
            <person name="Subramanian E."/>
            <person name="Araus A.J."/>
            <person name="Petzold A."/>
            <person name="Susuki M."/>
            <person name="Suzuki K.-i.T."/>
            <person name="Hayashi T."/>
            <person name="Toyoda A."/>
            <person name="Oliveira C."/>
            <person name="Osipova E."/>
            <person name="Leigh N.D."/>
            <person name="Simon A."/>
            <person name="Yun M.H."/>
        </authorList>
    </citation>
    <scope>NUCLEOTIDE SEQUENCE</scope>
    <source>
        <strain evidence="1">20211129_DDA</strain>
        <tissue evidence="1">Liver</tissue>
    </source>
</reference>
<keyword evidence="2" id="KW-1185">Reference proteome</keyword>
<proteinExistence type="predicted"/>
<gene>
    <name evidence="1" type="ORF">NDU88_011276</name>
</gene>
<sequence length="68" mass="7477">YWIQKWPPTFFSSDDKLRLGAVQKRPLSVHLDSEACDLDTSDTGLGSYPGHSTEGTASFAVEIKCTSK</sequence>
<dbReference type="EMBL" id="JANPWB010000011">
    <property type="protein sequence ID" value="KAJ1132975.1"/>
    <property type="molecule type" value="Genomic_DNA"/>
</dbReference>
<protein>
    <submittedName>
        <fullName evidence="1">Uncharacterized protein</fullName>
    </submittedName>
</protein>